<dbReference type="RefSeq" id="WP_243376830.1">
    <property type="nucleotide sequence ID" value="NZ_JAKZJU020000001.1"/>
</dbReference>
<evidence type="ECO:0000256" key="1">
    <source>
        <dbReference type="ARBA" id="ARBA00022741"/>
    </source>
</evidence>
<dbReference type="PANTHER" id="PTHR43272">
    <property type="entry name" value="LONG-CHAIN-FATTY-ACID--COA LIGASE"/>
    <property type="match status" value="1"/>
</dbReference>
<dbReference type="CDD" id="cd05907">
    <property type="entry name" value="VL_LC_FACS_like"/>
    <property type="match status" value="1"/>
</dbReference>
<evidence type="ECO:0000256" key="2">
    <source>
        <dbReference type="ARBA" id="ARBA00022840"/>
    </source>
</evidence>
<organism evidence="4 5">
    <name type="scientific">Mesosutterella faecium</name>
    <dbReference type="NCBI Taxonomy" id="2925194"/>
    <lineage>
        <taxon>Bacteria</taxon>
        <taxon>Pseudomonadati</taxon>
        <taxon>Pseudomonadota</taxon>
        <taxon>Betaproteobacteria</taxon>
        <taxon>Burkholderiales</taxon>
        <taxon>Sutterellaceae</taxon>
        <taxon>Mesosutterella</taxon>
    </lineage>
</organism>
<feature type="domain" description="AMP-dependent synthetase/ligase" evidence="3">
    <location>
        <begin position="27"/>
        <end position="441"/>
    </location>
</feature>
<dbReference type="InterPro" id="IPR020845">
    <property type="entry name" value="AMP-binding_CS"/>
</dbReference>
<dbReference type="Pfam" id="PF00501">
    <property type="entry name" value="AMP-binding"/>
    <property type="match status" value="1"/>
</dbReference>
<comment type="caution">
    <text evidence="4">The sequence shown here is derived from an EMBL/GenBank/DDBJ whole genome shotgun (WGS) entry which is preliminary data.</text>
</comment>
<evidence type="ECO:0000259" key="3">
    <source>
        <dbReference type="Pfam" id="PF00501"/>
    </source>
</evidence>
<dbReference type="Proteomes" id="UP001165481">
    <property type="component" value="Unassembled WGS sequence"/>
</dbReference>
<name>A0ABT7ILS5_9BURK</name>
<dbReference type="Pfam" id="PF23562">
    <property type="entry name" value="AMP-binding_C_3"/>
    <property type="match status" value="1"/>
</dbReference>
<sequence>MSNTTADRIALLKTARVLPDLINNRLKVAPDDEALRQYDRTAGKWNSYSYRQLADRILAWRRAYAALGLARCARVAILLPNGIDAVCADQGALSNALTPVPLHAIDTPGACAFILIDSQSSVLITSKLSRWQAIAAKQIPMPDLKHVVFTEETQLPAGSGSGVRLHTLEQWLKDGAGIPDSALTESPEPEDLGAIVYTSGTTGRPKGVMLTHRNFLTNVVDTTDCLTPVAGDVFLSFLPLSHTFERTLGYYLPLGMGCTVVYNRSIMLLAEDFKVVKPTVIISVPRIYERTYAKIQAVLTKKGPFAQKLFDWAVEVGWRKFCRKNRLPVEHSPREFLDPIVSRTLTRRVSQMLLDQFGGRLRVAISGGAAISQKVAKVFCGLGMSVIQGYGMTETSPVIAGNNLQDNQPRTVGHPYASVQVRLGEGDEIQVKGPSVMRGYWNRPDATRDAFTADGWLKTGDVGTISEDGHLYIKGRIKEIIVTSTGEKVPPVDLESAIETDPLFSQTFVVGENKPYISLIAVLNPEEWEKLARSLKLDPRDPESLSAAPARQAALKRAKAAAASFPHYSLPRAVTLSLGPWTIDNGLLTPTLKLKRGPLSTKFAEAIKKMY</sequence>
<dbReference type="EMBL" id="JAKZJU020000001">
    <property type="protein sequence ID" value="MDL2058878.1"/>
    <property type="molecule type" value="Genomic_DNA"/>
</dbReference>
<dbReference type="SUPFAM" id="SSF56801">
    <property type="entry name" value="Acetyl-CoA synthetase-like"/>
    <property type="match status" value="1"/>
</dbReference>
<dbReference type="Gene3D" id="3.40.50.12780">
    <property type="entry name" value="N-terminal domain of ligase-like"/>
    <property type="match status" value="1"/>
</dbReference>
<proteinExistence type="predicted"/>
<keyword evidence="2" id="KW-0067">ATP-binding</keyword>
<dbReference type="PROSITE" id="PS00455">
    <property type="entry name" value="AMP_BINDING"/>
    <property type="match status" value="1"/>
</dbReference>
<keyword evidence="5" id="KW-1185">Reference proteome</keyword>
<dbReference type="PANTHER" id="PTHR43272:SF33">
    <property type="entry name" value="AMP-BINDING DOMAIN-CONTAINING PROTEIN-RELATED"/>
    <property type="match status" value="1"/>
</dbReference>
<reference evidence="4" key="1">
    <citation type="submission" date="2023-03" db="EMBL/GenBank/DDBJ databases">
        <title>Mesosutterella sp. nov. isolated from porcine feces.</title>
        <authorList>
            <person name="Yu S."/>
        </authorList>
    </citation>
    <scope>NUCLEOTIDE SEQUENCE</scope>
    <source>
        <strain evidence="4">AGMB02718</strain>
    </source>
</reference>
<evidence type="ECO:0000313" key="4">
    <source>
        <dbReference type="EMBL" id="MDL2058878.1"/>
    </source>
</evidence>
<evidence type="ECO:0000313" key="5">
    <source>
        <dbReference type="Proteomes" id="UP001165481"/>
    </source>
</evidence>
<dbReference type="InterPro" id="IPR042099">
    <property type="entry name" value="ANL_N_sf"/>
</dbReference>
<accession>A0ABT7ILS5</accession>
<dbReference type="InterPro" id="IPR000873">
    <property type="entry name" value="AMP-dep_synth/lig_dom"/>
</dbReference>
<protein>
    <submittedName>
        <fullName evidence="4">AMP-binding protein</fullName>
    </submittedName>
</protein>
<keyword evidence="1" id="KW-0547">Nucleotide-binding</keyword>
<gene>
    <name evidence="4" type="ORF">MUN46_002805</name>
</gene>